<dbReference type="PROSITE" id="PS50405">
    <property type="entry name" value="GST_CTER"/>
    <property type="match status" value="1"/>
</dbReference>
<dbReference type="EMBL" id="CP077073">
    <property type="protein sequence ID" value="QXH33701.1"/>
    <property type="molecule type" value="Genomic_DNA"/>
</dbReference>
<feature type="domain" description="GST N-terminal" evidence="2">
    <location>
        <begin position="4"/>
        <end position="87"/>
    </location>
</feature>
<dbReference type="InterPro" id="IPR010987">
    <property type="entry name" value="Glutathione-S-Trfase_C-like"/>
</dbReference>
<gene>
    <name evidence="4" type="ORF">KSS95_16150</name>
</gene>
<dbReference type="SFLD" id="SFLDS00019">
    <property type="entry name" value="Glutathione_Transferase_(cytos"/>
    <property type="match status" value="2"/>
</dbReference>
<evidence type="ECO:0000313" key="4">
    <source>
        <dbReference type="EMBL" id="QXH33701.1"/>
    </source>
</evidence>
<comment type="similarity">
    <text evidence="1">Belongs to the GST superfamily.</text>
</comment>
<protein>
    <submittedName>
        <fullName evidence="4">Glutathione S-transferase N-terminal domain-containing protein</fullName>
    </submittedName>
</protein>
<dbReference type="InterPro" id="IPR004045">
    <property type="entry name" value="Glutathione_S-Trfase_N"/>
</dbReference>
<dbReference type="Pfam" id="PF00043">
    <property type="entry name" value="GST_C"/>
    <property type="match status" value="1"/>
</dbReference>
<evidence type="ECO:0000259" key="2">
    <source>
        <dbReference type="PROSITE" id="PS50404"/>
    </source>
</evidence>
<feature type="domain" description="GST C-terminal" evidence="3">
    <location>
        <begin position="90"/>
        <end position="210"/>
    </location>
</feature>
<dbReference type="Proteomes" id="UP001047646">
    <property type="component" value="Chromosome"/>
</dbReference>
<dbReference type="SFLD" id="SFLDG01150">
    <property type="entry name" value="Main.1:_Beta-like"/>
    <property type="match status" value="1"/>
</dbReference>
<evidence type="ECO:0000259" key="3">
    <source>
        <dbReference type="PROSITE" id="PS50405"/>
    </source>
</evidence>
<dbReference type="CDD" id="cd03048">
    <property type="entry name" value="GST_N_Ure2p_like"/>
    <property type="match status" value="1"/>
</dbReference>
<dbReference type="PANTHER" id="PTHR44051:SF19">
    <property type="entry name" value="DISULFIDE-BOND OXIDOREDUCTASE YFCG"/>
    <property type="match status" value="1"/>
</dbReference>
<dbReference type="SFLD" id="SFLDG00358">
    <property type="entry name" value="Main_(cytGST)"/>
    <property type="match status" value="2"/>
</dbReference>
<dbReference type="CDD" id="cd03178">
    <property type="entry name" value="GST_C_Ure2p_like"/>
    <property type="match status" value="1"/>
</dbReference>
<dbReference type="InterPro" id="IPR040079">
    <property type="entry name" value="Glutathione_S-Trfase"/>
</dbReference>
<dbReference type="PANTHER" id="PTHR44051">
    <property type="entry name" value="GLUTATHIONE S-TRANSFERASE-RELATED"/>
    <property type="match status" value="1"/>
</dbReference>
<organism evidence="4 5">
    <name type="scientific">Pseudomonas muyukensis</name>
    <dbReference type="NCBI Taxonomy" id="2842357"/>
    <lineage>
        <taxon>Bacteria</taxon>
        <taxon>Pseudomonadati</taxon>
        <taxon>Pseudomonadota</taxon>
        <taxon>Gammaproteobacteria</taxon>
        <taxon>Pseudomonadales</taxon>
        <taxon>Pseudomonadaceae</taxon>
        <taxon>Pseudomonas</taxon>
    </lineage>
</organism>
<dbReference type="Pfam" id="PF02798">
    <property type="entry name" value="GST_N"/>
    <property type="match status" value="1"/>
</dbReference>
<evidence type="ECO:0000256" key="1">
    <source>
        <dbReference type="RuleBase" id="RU003494"/>
    </source>
</evidence>
<dbReference type="PROSITE" id="PS50404">
    <property type="entry name" value="GST_NTER"/>
    <property type="match status" value="1"/>
</dbReference>
<name>A0ABX8M5P5_9PSED</name>
<dbReference type="RefSeq" id="WP_217848074.1">
    <property type="nucleotide sequence ID" value="NZ_CP077073.1"/>
</dbReference>
<dbReference type="InterPro" id="IPR004046">
    <property type="entry name" value="GST_C"/>
</dbReference>
<dbReference type="SFLD" id="SFLDG01151">
    <property type="entry name" value="Main.2:_Nu-like"/>
    <property type="match status" value="1"/>
</dbReference>
<keyword evidence="5" id="KW-1185">Reference proteome</keyword>
<evidence type="ECO:0000313" key="5">
    <source>
        <dbReference type="Proteomes" id="UP001047646"/>
    </source>
</evidence>
<sequence length="210" mass="23705">MKTSAPLHLYTADTPNGQKISIALEELGLAYGQTFVDLNKGEQKTPQFLRLNPNGKIPVLVDQTRDLVLFESAVILTYLAERQGALAGDNADEQRVVQQWLCFQIASVGPMLGQLWWFRHGSGSDNREALQRYTREALRLYGVVEHQLAERPFIAGDRYSIADIALFTWLRTHEELALDLQPFPEVRDWLEQIAQRPAVRLGLARSGGYA</sequence>
<accession>A0ABX8M5P5</accession>
<proteinExistence type="inferred from homology"/>
<reference evidence="4" key="1">
    <citation type="journal article" date="2021" name="Microorganisms">
        <title>The Ever-Expanding Pseudomonas Genus: Description of 43 New Species and Partition of the Pseudomonas putida Group.</title>
        <authorList>
            <person name="Girard L."/>
            <person name="Lood C."/>
            <person name="Hofte M."/>
            <person name="Vandamme P."/>
            <person name="Rokni-Zadeh H."/>
            <person name="van Noort V."/>
            <person name="Lavigne R."/>
            <person name="De Mot R."/>
        </authorList>
    </citation>
    <scope>NUCLEOTIDE SEQUENCE</scope>
    <source>
        <strain evidence="4">COW39</strain>
    </source>
</reference>